<dbReference type="Pfam" id="PF13641">
    <property type="entry name" value="Glyco_tranf_2_3"/>
    <property type="match status" value="1"/>
</dbReference>
<dbReference type="SUPFAM" id="SSF53448">
    <property type="entry name" value="Nucleotide-diphospho-sugar transferases"/>
    <property type="match status" value="1"/>
</dbReference>
<protein>
    <submittedName>
        <fullName evidence="1">N-acetylglucosaminyl-diphospho-decaprenol L-rhamnosyltransferase</fullName>
    </submittedName>
</protein>
<dbReference type="CDD" id="cd04186">
    <property type="entry name" value="GT_2_like_c"/>
    <property type="match status" value="1"/>
</dbReference>
<gene>
    <name evidence="1" type="ORF">Ga0609869_003583</name>
</gene>
<organism evidence="1 2">
    <name type="scientific">Rhodovulum iodosum</name>
    <dbReference type="NCBI Taxonomy" id="68291"/>
    <lineage>
        <taxon>Bacteria</taxon>
        <taxon>Pseudomonadati</taxon>
        <taxon>Pseudomonadota</taxon>
        <taxon>Alphaproteobacteria</taxon>
        <taxon>Rhodobacterales</taxon>
        <taxon>Paracoccaceae</taxon>
        <taxon>Rhodovulum</taxon>
    </lineage>
</organism>
<accession>A0ABV3XY00</accession>
<name>A0ABV3XY00_9RHOB</name>
<keyword evidence="2" id="KW-1185">Reference proteome</keyword>
<evidence type="ECO:0000313" key="1">
    <source>
        <dbReference type="EMBL" id="MEX5730230.1"/>
    </source>
</evidence>
<reference evidence="1 2" key="1">
    <citation type="submission" date="2024-06" db="EMBL/GenBank/DDBJ databases">
        <title>Genome of Rhodovulum iodosum, a marine photoferrotroph.</title>
        <authorList>
            <person name="Bianchini G."/>
            <person name="Nikeleit V."/>
            <person name="Kappler A."/>
            <person name="Bryce C."/>
            <person name="Sanchez-Baracaldo P."/>
        </authorList>
    </citation>
    <scope>NUCLEOTIDE SEQUENCE [LARGE SCALE GENOMIC DNA]</scope>
    <source>
        <strain evidence="1 2">UT/N1</strain>
    </source>
</reference>
<dbReference type="RefSeq" id="WP_245972079.1">
    <property type="nucleotide sequence ID" value="NZ_JBEHHI010000005.1"/>
</dbReference>
<dbReference type="InterPro" id="IPR029044">
    <property type="entry name" value="Nucleotide-diphossugar_trans"/>
</dbReference>
<dbReference type="Proteomes" id="UP001560019">
    <property type="component" value="Unassembled WGS sequence"/>
</dbReference>
<dbReference type="Gene3D" id="3.90.550.10">
    <property type="entry name" value="Spore Coat Polysaccharide Biosynthesis Protein SpsA, Chain A"/>
    <property type="match status" value="1"/>
</dbReference>
<evidence type="ECO:0000313" key="2">
    <source>
        <dbReference type="Proteomes" id="UP001560019"/>
    </source>
</evidence>
<dbReference type="PANTHER" id="PTHR43179:SF7">
    <property type="entry name" value="RHAMNOSYLTRANSFERASE WBBL"/>
    <property type="match status" value="1"/>
</dbReference>
<sequence>MTESSRNTLDLVVSIINYRTARLTLDCVASVLADIARTPGLAAHVVVVDNASGDGSDAVIADWIAGQGPDLPVTLVRSPTNSGFSGGHNQGIAARAARFYLVLNSDAVLRPGFFAAILAAADAAPAAGLFAPRLEDEDGTGQISCFRFPCPMSELIRGACTGPVTRLLARYDVPLDMPPAADRIGWASFACILLRAEMVAAIGPMDEGYFLYFEDAEYCLRARRAGWSIRYVPEARAVHFRGGSAPVKSLAKARRRLPPYFYASRSRFLRQAHGPAGPVAANLAWHFGRALAQLRVLAGKPRPRAVEAEARDIWINVRHPLGDRRAPEGS</sequence>
<dbReference type="EMBL" id="JBEHHI010000005">
    <property type="protein sequence ID" value="MEX5730230.1"/>
    <property type="molecule type" value="Genomic_DNA"/>
</dbReference>
<dbReference type="PANTHER" id="PTHR43179">
    <property type="entry name" value="RHAMNOSYLTRANSFERASE WBBL"/>
    <property type="match status" value="1"/>
</dbReference>
<proteinExistence type="predicted"/>
<comment type="caution">
    <text evidence="1">The sequence shown here is derived from an EMBL/GenBank/DDBJ whole genome shotgun (WGS) entry which is preliminary data.</text>
</comment>